<sequence>MFPVTSQADQFTFRNRLTNHRTSAFSESNTASQRNSMHTHVSANASSKASGKKFPDIRRKGYHLSVGCQIQASLSNPATSYRINASLYPDTTNSMQRSSHQYLLVLNRWLLIIRLGMGM</sequence>
<comment type="caution">
    <text evidence="2">The sequence shown here is derived from an EMBL/GenBank/DDBJ whole genome shotgun (WGS) entry which is preliminary data.</text>
</comment>
<name>A0AAV4V3E3_9ARAC</name>
<dbReference type="Proteomes" id="UP001054837">
    <property type="component" value="Unassembled WGS sequence"/>
</dbReference>
<feature type="region of interest" description="Disordered" evidence="1">
    <location>
        <begin position="22"/>
        <end position="54"/>
    </location>
</feature>
<feature type="compositionally biased region" description="Polar residues" evidence="1">
    <location>
        <begin position="22"/>
        <end position="41"/>
    </location>
</feature>
<reference evidence="2 3" key="1">
    <citation type="submission" date="2021-06" db="EMBL/GenBank/DDBJ databases">
        <title>Caerostris darwini draft genome.</title>
        <authorList>
            <person name="Kono N."/>
            <person name="Arakawa K."/>
        </authorList>
    </citation>
    <scope>NUCLEOTIDE SEQUENCE [LARGE SCALE GENOMIC DNA]</scope>
</reference>
<organism evidence="2 3">
    <name type="scientific">Caerostris darwini</name>
    <dbReference type="NCBI Taxonomy" id="1538125"/>
    <lineage>
        <taxon>Eukaryota</taxon>
        <taxon>Metazoa</taxon>
        <taxon>Ecdysozoa</taxon>
        <taxon>Arthropoda</taxon>
        <taxon>Chelicerata</taxon>
        <taxon>Arachnida</taxon>
        <taxon>Araneae</taxon>
        <taxon>Araneomorphae</taxon>
        <taxon>Entelegynae</taxon>
        <taxon>Araneoidea</taxon>
        <taxon>Araneidae</taxon>
        <taxon>Caerostris</taxon>
    </lineage>
</organism>
<gene>
    <name evidence="2" type="ORF">CDAR_116251</name>
</gene>
<evidence type="ECO:0000313" key="2">
    <source>
        <dbReference type="EMBL" id="GIY64523.1"/>
    </source>
</evidence>
<protein>
    <submittedName>
        <fullName evidence="2">Uncharacterized protein</fullName>
    </submittedName>
</protein>
<proteinExistence type="predicted"/>
<evidence type="ECO:0000313" key="3">
    <source>
        <dbReference type="Proteomes" id="UP001054837"/>
    </source>
</evidence>
<dbReference type="EMBL" id="BPLQ01012329">
    <property type="protein sequence ID" value="GIY64523.1"/>
    <property type="molecule type" value="Genomic_DNA"/>
</dbReference>
<dbReference type="AlphaFoldDB" id="A0AAV4V3E3"/>
<keyword evidence="3" id="KW-1185">Reference proteome</keyword>
<accession>A0AAV4V3E3</accession>
<evidence type="ECO:0000256" key="1">
    <source>
        <dbReference type="SAM" id="MobiDB-lite"/>
    </source>
</evidence>